<reference evidence="4" key="1">
    <citation type="submission" date="2021-02" db="EMBL/GenBank/DDBJ databases">
        <authorList>
            <person name="Dougan E. K."/>
            <person name="Rhodes N."/>
            <person name="Thang M."/>
            <person name="Chan C."/>
        </authorList>
    </citation>
    <scope>NUCLEOTIDE SEQUENCE</scope>
</reference>
<dbReference type="PANTHER" id="PTHR23150:SF19">
    <property type="entry name" value="FORMYLGLYCINE-GENERATING ENZYME"/>
    <property type="match status" value="1"/>
</dbReference>
<proteinExistence type="predicted"/>
<keyword evidence="5" id="KW-1185">Reference proteome</keyword>
<accession>A0A813APB9</accession>
<evidence type="ECO:0000313" key="4">
    <source>
        <dbReference type="EMBL" id="CAE7873175.1"/>
    </source>
</evidence>
<evidence type="ECO:0000313" key="5">
    <source>
        <dbReference type="Proteomes" id="UP000601435"/>
    </source>
</evidence>
<dbReference type="AlphaFoldDB" id="A0A813APB9"/>
<sequence>MEISEAEMQKKAQAVLDGVLQRVSRILNERAGQPAEEEPEAEMDDFDPNDPDLLLRPSDNILTRRDSRCIIMDAFELGREFPEVDIDPRLVFDNPTIEQLSQAIVDLPKTQRTKSLESQSTAHPHAGHDMAPFTQLTAGAVAVVSTPYRGIDASGLRFSRATDGMECIRVPGGEVRIGDDSMQSERDNEGPSHPVHLSSFLMDVEPVSMGAFARFLNAAQPTQDELFDWCLLPAEDARCCHIPLTLTESGWQVKPGVPPNWPMILVSWYGANAYALWAHGRDWHGYKSARESFLPTEAQWEYAARGVEPLQYPWGNEEATAELLNVCWDTSAYDNKGNMAAHVAAPLEELPLVGVNACLGMSPFGFRGMAGNVWQWCRDTYHSNFYLATEASLPDAWNSEDGALKSERGGSWVGPASLARSSYRRGRHPEAKGRCLGFRCTAPASILENYLSWVSFPKLQFEIRLTARCFNCQNCCLSCSLAEAVQIYGSKEAFQRERVIGQLELDRILTPSAPASAGKGFARVMRVWHPEIRDAYETLPLTTEPVTDTAPSGLGEHPEISDDLDCDPQQRPQTEHAMEDVQSVRRDRADSLFDQKEPKNFLPPGANPAEKHLAWTRRLEETDNFVVDAEDAYGDLAGGLQHDFARRHSAVGSELKIVEDQPKSVKGAYLGRTAPEAQPAQMDCQPWHNTGDSCGRHRWLIMQDHEFSSIAKDLPGFRHSFCKSVCSSLGLPAHGNCVEVVNVTNGSATAIIAEFLLRPRSHTDSRTGLELAQLLEKQITSPYSALRRGPIGKYLGNAFLLSAASQTVCDSELLGPEESQGLKGPVHLNTKTSYESWGWSSPPPAQQSLDPARAQQAQTFCCFRPSSCNFGWAFLDSRVSAWSTGEGGNYGDIVRVHMALDGAPLPSIIAKRIRPKEGLEVGDMLKLTEHTRFMQGFQIEAAAYKNLSEELLAVDLAVPRTFAGVLHVEEVELGDPFVILLEDLSLRFPRGAGAAVRHFRGAETLAALRWLAGFHALFWEKPFAQQRGLWQQGSYWILDKLGQLQLEALPADFSNRYLTAQETQRLRRAALAVHQRLAGKDPEHPGKTNSRFRTLVHGDAKPENMLCSEGLAPRCAALDFGWVGEGYGVRDVAYLLWDQIATNVVEDLLSEYHTMLLDQLPPAARSPYSRTVLKQHFDLAVLDFIRWELGFKGGTHFWAMPWAIQTVRTVLDQLDGGVVRSPAHYATAVARDVKLPATVQDGEAQTDSYEPDALCD</sequence>
<dbReference type="InterPro" id="IPR002575">
    <property type="entry name" value="Aminoglycoside_PTrfase"/>
</dbReference>
<dbReference type="InterPro" id="IPR011009">
    <property type="entry name" value="Kinase-like_dom_sf"/>
</dbReference>
<dbReference type="EMBL" id="CAJNJA010061253">
    <property type="protein sequence ID" value="CAE7873175.1"/>
    <property type="molecule type" value="Genomic_DNA"/>
</dbReference>
<dbReference type="PANTHER" id="PTHR23150">
    <property type="entry name" value="SULFATASE MODIFYING FACTOR 1, 2"/>
    <property type="match status" value="1"/>
</dbReference>
<dbReference type="Gene3D" id="3.90.1580.10">
    <property type="entry name" value="paralog of FGE (formylglycine-generating enzyme)"/>
    <property type="match status" value="1"/>
</dbReference>
<feature type="region of interest" description="Disordered" evidence="1">
    <location>
        <begin position="174"/>
        <end position="193"/>
    </location>
</feature>
<feature type="compositionally biased region" description="Acidic residues" evidence="1">
    <location>
        <begin position="35"/>
        <end position="50"/>
    </location>
</feature>
<dbReference type="SUPFAM" id="SSF56436">
    <property type="entry name" value="C-type lectin-like"/>
    <property type="match status" value="1"/>
</dbReference>
<dbReference type="Pfam" id="PF01636">
    <property type="entry name" value="APH"/>
    <property type="match status" value="1"/>
</dbReference>
<dbReference type="InterPro" id="IPR042095">
    <property type="entry name" value="SUMF_sf"/>
</dbReference>
<feature type="compositionally biased region" description="Basic and acidic residues" evidence="1">
    <location>
        <begin position="176"/>
        <end position="190"/>
    </location>
</feature>
<feature type="domain" description="Aminoglycoside phosphotransferase" evidence="2">
    <location>
        <begin position="927"/>
        <end position="1156"/>
    </location>
</feature>
<dbReference type="GO" id="GO:0120147">
    <property type="term" value="F:formylglycine-generating oxidase activity"/>
    <property type="evidence" value="ECO:0007669"/>
    <property type="project" value="TreeGrafter"/>
</dbReference>
<dbReference type="Gene3D" id="3.90.1200.10">
    <property type="match status" value="1"/>
</dbReference>
<comment type="caution">
    <text evidence="4">The sequence shown here is derived from an EMBL/GenBank/DDBJ whole genome shotgun (WGS) entry which is preliminary data.</text>
</comment>
<gene>
    <name evidence="4" type="primary">pkn1</name>
    <name evidence="4" type="ORF">SNEC2469_LOCUS28315</name>
</gene>
<evidence type="ECO:0000259" key="3">
    <source>
        <dbReference type="Pfam" id="PF03781"/>
    </source>
</evidence>
<dbReference type="Proteomes" id="UP000601435">
    <property type="component" value="Unassembled WGS sequence"/>
</dbReference>
<dbReference type="InterPro" id="IPR051043">
    <property type="entry name" value="Sulfatase_Mod_Factor_Kinase"/>
</dbReference>
<feature type="region of interest" description="Disordered" evidence="1">
    <location>
        <begin position="29"/>
        <end position="51"/>
    </location>
</feature>
<dbReference type="OrthoDB" id="420627at2759"/>
<dbReference type="InterPro" id="IPR005532">
    <property type="entry name" value="SUMF_dom"/>
</dbReference>
<evidence type="ECO:0000259" key="2">
    <source>
        <dbReference type="Pfam" id="PF01636"/>
    </source>
</evidence>
<feature type="domain" description="Sulfatase-modifying factor enzyme-like" evidence="3">
    <location>
        <begin position="166"/>
        <end position="440"/>
    </location>
</feature>
<dbReference type="Pfam" id="PF03781">
    <property type="entry name" value="FGE-sulfatase"/>
    <property type="match status" value="1"/>
</dbReference>
<organism evidence="4 5">
    <name type="scientific">Symbiodinium necroappetens</name>
    <dbReference type="NCBI Taxonomy" id="1628268"/>
    <lineage>
        <taxon>Eukaryota</taxon>
        <taxon>Sar</taxon>
        <taxon>Alveolata</taxon>
        <taxon>Dinophyceae</taxon>
        <taxon>Suessiales</taxon>
        <taxon>Symbiodiniaceae</taxon>
        <taxon>Symbiodinium</taxon>
    </lineage>
</organism>
<dbReference type="InterPro" id="IPR016187">
    <property type="entry name" value="CTDL_fold"/>
</dbReference>
<dbReference type="SUPFAM" id="SSF56112">
    <property type="entry name" value="Protein kinase-like (PK-like)"/>
    <property type="match status" value="1"/>
</dbReference>
<protein>
    <submittedName>
        <fullName evidence="4">Pkn1 protein</fullName>
    </submittedName>
</protein>
<name>A0A813APB9_9DINO</name>
<evidence type="ECO:0000256" key="1">
    <source>
        <dbReference type="SAM" id="MobiDB-lite"/>
    </source>
</evidence>